<evidence type="ECO:0000259" key="9">
    <source>
        <dbReference type="Pfam" id="PF14322"/>
    </source>
</evidence>
<organism evidence="10 11">
    <name type="scientific">Pedobacter frigidisoli</name>
    <dbReference type="NCBI Taxonomy" id="2530455"/>
    <lineage>
        <taxon>Bacteria</taxon>
        <taxon>Pseudomonadati</taxon>
        <taxon>Bacteroidota</taxon>
        <taxon>Sphingobacteriia</taxon>
        <taxon>Sphingobacteriales</taxon>
        <taxon>Sphingobacteriaceae</taxon>
        <taxon>Pedobacter</taxon>
    </lineage>
</organism>
<dbReference type="Proteomes" id="UP000291485">
    <property type="component" value="Unassembled WGS sequence"/>
</dbReference>
<dbReference type="InterPro" id="IPR033985">
    <property type="entry name" value="SusD-like_N"/>
</dbReference>
<comment type="subcellular location">
    <subcellularLocation>
        <location evidence="1">Cell outer membrane</location>
    </subcellularLocation>
</comment>
<name>A0A4R0P5L1_9SPHI</name>
<dbReference type="RefSeq" id="WP_131556661.1">
    <property type="nucleotide sequence ID" value="NZ_SJSN01000002.1"/>
</dbReference>
<dbReference type="EMBL" id="SJSN01000002">
    <property type="protein sequence ID" value="TCD12183.1"/>
    <property type="molecule type" value="Genomic_DNA"/>
</dbReference>
<evidence type="ECO:0000313" key="10">
    <source>
        <dbReference type="EMBL" id="TCD12183.1"/>
    </source>
</evidence>
<dbReference type="AlphaFoldDB" id="A0A4R0P5L1"/>
<sequence length="631" mass="70000">MINQIKNNIKKAVAILTLAALLPACVNKDEFFLLPDTGGIDQAIWDNDGSVQLHLNRVYDVAMYQFPLQLVPDRYGVHYASDENYFPDGDANAKATLGLQGVLGNNDVRYVGNTYGGNPGNNKYWDIARCNDAIANLPGSKMLTPKKNELLGQYYALRAITYFELVKVYGGVPLPLTPQGADTIYDEGRRPAKECFAAILSDLNNAIILLEGFNPGDADGRGKMTKLIATCLKAKVLLYWASPQFNPLNDPKHPYQASRWTDALTANKEAYDMCVSAGKKLMPNYLDVFRVEGTSNTEAILVRTYSSTIPNRGNGTEQRVRPTSEGGSPSFPNTYFMPTTKMLDAYPMRDGKPLNTSTAFPYDATMFWQNRDPRFEATFATNGSVYPLSGNTNRKQWTYNLAVGESSGVSVYVKRFSTPTLTASASVYNSSIGGGSGMDWIELRFAEIMLNYADCMNETGNIGGAKDLVRQIRVRAGVVAGDSDYGLALAGSTPQLRNLILNERQIEFAFENKRNSDLRRSRTMHLLTGNMSKLEVQLVNPPVGSDQKDKKVLEDPTVPGGTTLFRETLNVNDKATYTKYFKNVVITNTTYLPYNIPEYHYFYTFHNDFVSFGNKILPTVGWAGSTFDPLD</sequence>
<protein>
    <submittedName>
        <fullName evidence="10">RagB/SusD family nutrient uptake outer membrane protein</fullName>
    </submittedName>
</protein>
<dbReference type="Pfam" id="PF14322">
    <property type="entry name" value="SusD-like_3"/>
    <property type="match status" value="1"/>
</dbReference>
<dbReference type="InterPro" id="IPR012944">
    <property type="entry name" value="SusD_RagB_dom"/>
</dbReference>
<dbReference type="Pfam" id="PF07980">
    <property type="entry name" value="SusD_RagB"/>
    <property type="match status" value="1"/>
</dbReference>
<keyword evidence="3 7" id="KW-0732">Signal</keyword>
<keyword evidence="11" id="KW-1185">Reference proteome</keyword>
<feature type="domain" description="RagB/SusD" evidence="8">
    <location>
        <begin position="298"/>
        <end position="531"/>
    </location>
</feature>
<evidence type="ECO:0000256" key="7">
    <source>
        <dbReference type="SAM" id="SignalP"/>
    </source>
</evidence>
<reference evidence="10 11" key="1">
    <citation type="submission" date="2019-02" db="EMBL/GenBank/DDBJ databases">
        <title>Pedobacter sp. RP-3-11 sp. nov., isolated from Arctic soil.</title>
        <authorList>
            <person name="Dahal R.H."/>
        </authorList>
    </citation>
    <scope>NUCLEOTIDE SEQUENCE [LARGE SCALE GENOMIC DNA]</scope>
    <source>
        <strain evidence="10 11">RP-3-11</strain>
    </source>
</reference>
<evidence type="ECO:0000256" key="2">
    <source>
        <dbReference type="ARBA" id="ARBA00006275"/>
    </source>
</evidence>
<dbReference type="GO" id="GO:0009279">
    <property type="term" value="C:cell outer membrane"/>
    <property type="evidence" value="ECO:0007669"/>
    <property type="project" value="UniProtKB-SubCell"/>
</dbReference>
<evidence type="ECO:0000256" key="5">
    <source>
        <dbReference type="ARBA" id="ARBA00023237"/>
    </source>
</evidence>
<evidence type="ECO:0000256" key="1">
    <source>
        <dbReference type="ARBA" id="ARBA00004442"/>
    </source>
</evidence>
<keyword evidence="5" id="KW-0998">Cell outer membrane</keyword>
<feature type="signal peptide" evidence="7">
    <location>
        <begin position="1"/>
        <end position="28"/>
    </location>
</feature>
<evidence type="ECO:0000256" key="4">
    <source>
        <dbReference type="ARBA" id="ARBA00023136"/>
    </source>
</evidence>
<dbReference type="SUPFAM" id="SSF48452">
    <property type="entry name" value="TPR-like"/>
    <property type="match status" value="1"/>
</dbReference>
<accession>A0A4R0P5L1</accession>
<proteinExistence type="inferred from homology"/>
<comment type="caution">
    <text evidence="10">The sequence shown here is derived from an EMBL/GenBank/DDBJ whole genome shotgun (WGS) entry which is preliminary data.</text>
</comment>
<gene>
    <name evidence="10" type="ORF">EZ449_03995</name>
</gene>
<feature type="chain" id="PRO_5020964288" evidence="7">
    <location>
        <begin position="29"/>
        <end position="631"/>
    </location>
</feature>
<keyword evidence="4" id="KW-0472">Membrane</keyword>
<dbReference type="OrthoDB" id="5694214at2"/>
<evidence type="ECO:0000256" key="6">
    <source>
        <dbReference type="SAM" id="MobiDB-lite"/>
    </source>
</evidence>
<dbReference type="Gene3D" id="1.25.40.390">
    <property type="match status" value="1"/>
</dbReference>
<evidence type="ECO:0000259" key="8">
    <source>
        <dbReference type="Pfam" id="PF07980"/>
    </source>
</evidence>
<feature type="region of interest" description="Disordered" evidence="6">
    <location>
        <begin position="311"/>
        <end position="331"/>
    </location>
</feature>
<feature type="domain" description="SusD-like N-terminal" evidence="9">
    <location>
        <begin position="118"/>
        <end position="210"/>
    </location>
</feature>
<evidence type="ECO:0000313" key="11">
    <source>
        <dbReference type="Proteomes" id="UP000291485"/>
    </source>
</evidence>
<dbReference type="InterPro" id="IPR011990">
    <property type="entry name" value="TPR-like_helical_dom_sf"/>
</dbReference>
<evidence type="ECO:0000256" key="3">
    <source>
        <dbReference type="ARBA" id="ARBA00022729"/>
    </source>
</evidence>
<comment type="similarity">
    <text evidence="2">Belongs to the SusD family.</text>
</comment>